<organism evidence="1 2">
    <name type="scientific">Ceriporiopsis subvermispora (strain B)</name>
    <name type="common">White-rot fungus</name>
    <name type="synonym">Gelatoporia subvermispora</name>
    <dbReference type="NCBI Taxonomy" id="914234"/>
    <lineage>
        <taxon>Eukaryota</taxon>
        <taxon>Fungi</taxon>
        <taxon>Dikarya</taxon>
        <taxon>Basidiomycota</taxon>
        <taxon>Agaricomycotina</taxon>
        <taxon>Agaricomycetes</taxon>
        <taxon>Polyporales</taxon>
        <taxon>Gelatoporiaceae</taxon>
        <taxon>Gelatoporia</taxon>
    </lineage>
</organism>
<evidence type="ECO:0000313" key="1">
    <source>
        <dbReference type="EMBL" id="EMD40795.1"/>
    </source>
</evidence>
<reference evidence="1 2" key="1">
    <citation type="journal article" date="2012" name="Proc. Natl. Acad. Sci. U.S.A.">
        <title>Comparative genomics of Ceriporiopsis subvermispora and Phanerochaete chrysosporium provide insight into selective ligninolysis.</title>
        <authorList>
            <person name="Fernandez-Fueyo E."/>
            <person name="Ruiz-Duenas F.J."/>
            <person name="Ferreira P."/>
            <person name="Floudas D."/>
            <person name="Hibbett D.S."/>
            <person name="Canessa P."/>
            <person name="Larrondo L.F."/>
            <person name="James T.Y."/>
            <person name="Seelenfreund D."/>
            <person name="Lobos S."/>
            <person name="Polanco R."/>
            <person name="Tello M."/>
            <person name="Honda Y."/>
            <person name="Watanabe T."/>
            <person name="Watanabe T."/>
            <person name="Ryu J.S."/>
            <person name="Kubicek C.P."/>
            <person name="Schmoll M."/>
            <person name="Gaskell J."/>
            <person name="Hammel K.E."/>
            <person name="St John F.J."/>
            <person name="Vanden Wymelenberg A."/>
            <person name="Sabat G."/>
            <person name="Splinter BonDurant S."/>
            <person name="Syed K."/>
            <person name="Yadav J.S."/>
            <person name="Doddapaneni H."/>
            <person name="Subramanian V."/>
            <person name="Lavin J.L."/>
            <person name="Oguiza J.A."/>
            <person name="Perez G."/>
            <person name="Pisabarro A.G."/>
            <person name="Ramirez L."/>
            <person name="Santoyo F."/>
            <person name="Master E."/>
            <person name="Coutinho P.M."/>
            <person name="Henrissat B."/>
            <person name="Lombard V."/>
            <person name="Magnuson J.K."/>
            <person name="Kuees U."/>
            <person name="Hori C."/>
            <person name="Igarashi K."/>
            <person name="Samejima M."/>
            <person name="Held B.W."/>
            <person name="Barry K.W."/>
            <person name="LaButti K.M."/>
            <person name="Lapidus A."/>
            <person name="Lindquist E.A."/>
            <person name="Lucas S.M."/>
            <person name="Riley R."/>
            <person name="Salamov A.A."/>
            <person name="Hoffmeister D."/>
            <person name="Schwenk D."/>
            <person name="Hadar Y."/>
            <person name="Yarden O."/>
            <person name="de Vries R.P."/>
            <person name="Wiebenga A."/>
            <person name="Stenlid J."/>
            <person name="Eastwood D."/>
            <person name="Grigoriev I.V."/>
            <person name="Berka R.M."/>
            <person name="Blanchette R.A."/>
            <person name="Kersten P."/>
            <person name="Martinez A.T."/>
            <person name="Vicuna R."/>
            <person name="Cullen D."/>
        </authorList>
    </citation>
    <scope>NUCLEOTIDE SEQUENCE [LARGE SCALE GENOMIC DNA]</scope>
    <source>
        <strain evidence="1 2">B</strain>
    </source>
</reference>
<evidence type="ECO:0000313" key="2">
    <source>
        <dbReference type="Proteomes" id="UP000016930"/>
    </source>
</evidence>
<proteinExistence type="predicted"/>
<dbReference type="HOGENOM" id="CLU_2621803_0_0_1"/>
<gene>
    <name evidence="1" type="ORF">CERSUDRAFT_111379</name>
</gene>
<accession>M2R8Q3</accession>
<protein>
    <submittedName>
        <fullName evidence="1">Uncharacterized protein</fullName>
    </submittedName>
</protein>
<dbReference type="AlphaFoldDB" id="M2R8Q3"/>
<sequence>MRATLSTVPQVSCWSGWLNVNIPPASVRKARQNTDISSKPRVRIWLRDLVLAGAYCFGIHHALRLYDEDWEKCAMGKG</sequence>
<keyword evidence="2" id="KW-1185">Reference proteome</keyword>
<name>M2R8Q3_CERS8</name>
<dbReference type="Proteomes" id="UP000016930">
    <property type="component" value="Unassembled WGS sequence"/>
</dbReference>
<dbReference type="EMBL" id="KB445792">
    <property type="protein sequence ID" value="EMD40795.1"/>
    <property type="molecule type" value="Genomic_DNA"/>
</dbReference>